<reference evidence="8 9" key="1">
    <citation type="submission" date="2024-02" db="EMBL/GenBank/DDBJ databases">
        <title>New especies of Spiribacter isolated from saline water.</title>
        <authorList>
            <person name="Leon M.J."/>
            <person name="De La Haba R."/>
            <person name="Sanchez-Porro C."/>
            <person name="Ventosa A."/>
        </authorList>
    </citation>
    <scope>NUCLEOTIDE SEQUENCE [LARGE SCALE GENOMIC DNA]</scope>
    <source>
        <strain evidence="9">ag22IC6-390</strain>
    </source>
</reference>
<dbReference type="Pfam" id="PF13567">
    <property type="entry name" value="DUF4131"/>
    <property type="match status" value="1"/>
</dbReference>
<feature type="transmembrane region" description="Helical" evidence="6">
    <location>
        <begin position="276"/>
        <end position="296"/>
    </location>
</feature>
<dbReference type="Gene3D" id="3.60.15.10">
    <property type="entry name" value="Ribonuclease Z/Hydroxyacylglutathione hydrolase-like"/>
    <property type="match status" value="1"/>
</dbReference>
<evidence type="ECO:0000256" key="6">
    <source>
        <dbReference type="SAM" id="Phobius"/>
    </source>
</evidence>
<dbReference type="InterPro" id="IPR001279">
    <property type="entry name" value="Metallo-B-lactamas"/>
</dbReference>
<dbReference type="EMBL" id="JBAKFM010000002">
    <property type="protein sequence ID" value="MEX0469283.1"/>
    <property type="molecule type" value="Genomic_DNA"/>
</dbReference>
<name>A0ABV3TDR6_9GAMM</name>
<organism evidence="8 9">
    <name type="scientific">Spiribacter pallidus</name>
    <dbReference type="NCBI Taxonomy" id="1987936"/>
    <lineage>
        <taxon>Bacteria</taxon>
        <taxon>Pseudomonadati</taxon>
        <taxon>Pseudomonadota</taxon>
        <taxon>Gammaproteobacteria</taxon>
        <taxon>Chromatiales</taxon>
        <taxon>Ectothiorhodospiraceae</taxon>
        <taxon>Spiribacter</taxon>
    </lineage>
</organism>
<dbReference type="Pfam" id="PF00753">
    <property type="entry name" value="Lactamase_B"/>
    <property type="match status" value="1"/>
</dbReference>
<dbReference type="PANTHER" id="PTHR30619:SF1">
    <property type="entry name" value="RECOMBINATION PROTEIN 2"/>
    <property type="match status" value="1"/>
</dbReference>
<protein>
    <submittedName>
        <fullName evidence="8">DNA internalization-related competence protein ComEC/Rec2</fullName>
    </submittedName>
</protein>
<dbReference type="InterPro" id="IPR036866">
    <property type="entry name" value="RibonucZ/Hydroxyglut_hydro"/>
</dbReference>
<gene>
    <name evidence="8" type="ORF">V6X73_06050</name>
</gene>
<dbReference type="NCBIfam" id="TIGR00361">
    <property type="entry name" value="ComEC_Rec2"/>
    <property type="match status" value="1"/>
</dbReference>
<dbReference type="SUPFAM" id="SSF56281">
    <property type="entry name" value="Metallo-hydrolase/oxidoreductase"/>
    <property type="match status" value="1"/>
</dbReference>
<feature type="transmembrane region" description="Helical" evidence="6">
    <location>
        <begin position="365"/>
        <end position="388"/>
    </location>
</feature>
<dbReference type="RefSeq" id="WP_367981235.1">
    <property type="nucleotide sequence ID" value="NZ_JBAKFM010000002.1"/>
</dbReference>
<dbReference type="InterPro" id="IPR004477">
    <property type="entry name" value="ComEC_N"/>
</dbReference>
<dbReference type="InterPro" id="IPR052159">
    <property type="entry name" value="Competence_DNA_uptake"/>
</dbReference>
<evidence type="ECO:0000256" key="5">
    <source>
        <dbReference type="ARBA" id="ARBA00023136"/>
    </source>
</evidence>
<accession>A0ABV3TDR6</accession>
<dbReference type="Pfam" id="PF03772">
    <property type="entry name" value="Competence"/>
    <property type="match status" value="1"/>
</dbReference>
<feature type="transmembrane region" description="Helical" evidence="6">
    <location>
        <begin position="326"/>
        <end position="359"/>
    </location>
</feature>
<keyword evidence="5 6" id="KW-0472">Membrane</keyword>
<dbReference type="SMART" id="SM00849">
    <property type="entry name" value="Lactamase_B"/>
    <property type="match status" value="1"/>
</dbReference>
<proteinExistence type="predicted"/>
<evidence type="ECO:0000313" key="9">
    <source>
        <dbReference type="Proteomes" id="UP001556709"/>
    </source>
</evidence>
<comment type="subcellular location">
    <subcellularLocation>
        <location evidence="1">Cell membrane</location>
        <topology evidence="1">Multi-pass membrane protein</topology>
    </subcellularLocation>
</comment>
<dbReference type="InterPro" id="IPR035681">
    <property type="entry name" value="ComA-like_MBL"/>
</dbReference>
<feature type="transmembrane region" description="Helical" evidence="6">
    <location>
        <begin position="400"/>
        <end position="425"/>
    </location>
</feature>
<dbReference type="InterPro" id="IPR004797">
    <property type="entry name" value="Competence_ComEC/Rec2"/>
</dbReference>
<evidence type="ECO:0000256" key="3">
    <source>
        <dbReference type="ARBA" id="ARBA00022692"/>
    </source>
</evidence>
<evidence type="ECO:0000256" key="2">
    <source>
        <dbReference type="ARBA" id="ARBA00022475"/>
    </source>
</evidence>
<evidence type="ECO:0000256" key="4">
    <source>
        <dbReference type="ARBA" id="ARBA00022989"/>
    </source>
</evidence>
<keyword evidence="2" id="KW-1003">Cell membrane</keyword>
<dbReference type="NCBIfam" id="TIGR00360">
    <property type="entry name" value="ComEC_N-term"/>
    <property type="match status" value="1"/>
</dbReference>
<feature type="transmembrane region" description="Helical" evidence="6">
    <location>
        <begin position="302"/>
        <end position="319"/>
    </location>
</feature>
<dbReference type="CDD" id="cd07731">
    <property type="entry name" value="ComA-like_MBL-fold"/>
    <property type="match status" value="1"/>
</dbReference>
<evidence type="ECO:0000256" key="1">
    <source>
        <dbReference type="ARBA" id="ARBA00004651"/>
    </source>
</evidence>
<evidence type="ECO:0000259" key="7">
    <source>
        <dbReference type="SMART" id="SM00849"/>
    </source>
</evidence>
<feature type="transmembrane region" description="Helical" evidence="6">
    <location>
        <begin position="20"/>
        <end position="44"/>
    </location>
</feature>
<evidence type="ECO:0000313" key="8">
    <source>
        <dbReference type="EMBL" id="MEX0469283.1"/>
    </source>
</evidence>
<sequence length="792" mass="84060">MAVTTTRWWAATDSTQPLGPALAGMATAVLIPVVHAGWLLPTIAGLPLLATSARRLGAFALGVWVALVLQGQAIDHRPEVSPRAVWTVTARVVSLPETGDGMQRVIVEPVAIDGWQQRLPRRIRVSHYDEQPELAAGEVWQLPLRLRRPRGFSNPTGFDYEHWLAGQRVDALGVVADGRRCQRLRAAGGLPAWRAALVARLDAMLEGAGQGGALIKGLVAGDRRDFSDRTWGVLRASGTSHLVAISGLHIGLLATLGYALGRGIAGFAPTRIDRRAAALVMAMAAAAGYAALSGFALPTQRALMMVVLAGGVALLGIRLRAASLLALVAAVVVALDPAVLLGAGFWLSFGAVVLISAAVRGYQRGVVAAIRLQWVLTLGLMPLTGVFFGHWSPAGWVVNLLVLPVFTLVLVPLILAATALLPVMPSLSTPVLQQLAGVLGAMIEGGAWLQAHGMNVLPLASPGLIGWVAAIVAILLLVAPAGTPGRGLAFALLAMLVIAQPEPPSRGALRVTWLEVGQGNAAVIETRSRVTVVDTGPAWGRGAAAADFTLVPFLESKGIERIDHLIVTHGDRDHRGGVRALQGRFEIDRVEAGDPLADLPGAQRCRAGRQWRQDGVSYRYLWPPAGFSLSGNKASCVLLVEAAGRRLLFVGDIDRTIELELLDEGIGPIDVIEAAHHGSRTSTSAAWIDALQPAHAIISAGFRNSHGMPHPAVLKRLGCENVHWHDIGRVGAVTVGVDPSGQLQLSRHRVAERRILNARPGRPRFRDNTPIPYYRGIAEISPTEAYQALCSK</sequence>
<feature type="domain" description="Metallo-beta-lactamase" evidence="7">
    <location>
        <begin position="518"/>
        <end position="702"/>
    </location>
</feature>
<keyword evidence="3 6" id="KW-0812">Transmembrane</keyword>
<dbReference type="Proteomes" id="UP001556709">
    <property type="component" value="Unassembled WGS sequence"/>
</dbReference>
<keyword evidence="4 6" id="KW-1133">Transmembrane helix</keyword>
<feature type="transmembrane region" description="Helical" evidence="6">
    <location>
        <begin position="242"/>
        <end position="264"/>
    </location>
</feature>
<feature type="transmembrane region" description="Helical" evidence="6">
    <location>
        <begin position="456"/>
        <end position="479"/>
    </location>
</feature>
<dbReference type="PANTHER" id="PTHR30619">
    <property type="entry name" value="DNA INTERNALIZATION/COMPETENCE PROTEIN COMEC/REC2"/>
    <property type="match status" value="1"/>
</dbReference>
<feature type="transmembrane region" description="Helical" evidence="6">
    <location>
        <begin position="56"/>
        <end position="74"/>
    </location>
</feature>
<feature type="transmembrane region" description="Helical" evidence="6">
    <location>
        <begin position="431"/>
        <end position="449"/>
    </location>
</feature>
<comment type="caution">
    <text evidence="8">The sequence shown here is derived from an EMBL/GenBank/DDBJ whole genome shotgun (WGS) entry which is preliminary data.</text>
</comment>
<dbReference type="InterPro" id="IPR025405">
    <property type="entry name" value="DUF4131"/>
</dbReference>
<keyword evidence="9" id="KW-1185">Reference proteome</keyword>